<sequence>MDAKGWLQAFHVISCAAGNISYVEHEGLKRTLLQSMADLHVLLETVRSQLEYHPTSLEDNVNFRRTSPQAQQLPPLVSVLEQTNHWMGGDSQVLPVMLNDGADQTPSPPLSPEDDSDTRSPSDDNSSYRQLTIDIPVSTCNLRKRQNIPKLQKESLEIVFQSCPYPSVKARKQLAETLQTTPRKVQIWFQNRRAKWKGTENKVNVLGHC</sequence>
<dbReference type="Pfam" id="PF00046">
    <property type="entry name" value="Homeodomain"/>
    <property type="match status" value="1"/>
</dbReference>
<dbReference type="SMART" id="SM00389">
    <property type="entry name" value="HOX"/>
    <property type="match status" value="1"/>
</dbReference>
<organism evidence="9 10">
    <name type="scientific">Planoprotostelium fungivorum</name>
    <dbReference type="NCBI Taxonomy" id="1890364"/>
    <lineage>
        <taxon>Eukaryota</taxon>
        <taxon>Amoebozoa</taxon>
        <taxon>Evosea</taxon>
        <taxon>Variosea</taxon>
        <taxon>Cavosteliida</taxon>
        <taxon>Cavosteliaceae</taxon>
        <taxon>Planoprotostelium</taxon>
    </lineage>
</organism>
<evidence type="ECO:0000313" key="9">
    <source>
        <dbReference type="EMBL" id="PRP79652.1"/>
    </source>
</evidence>
<feature type="DNA-binding region" description="Homeobox" evidence="5">
    <location>
        <begin position="141"/>
        <end position="200"/>
    </location>
</feature>
<evidence type="ECO:0000256" key="2">
    <source>
        <dbReference type="ARBA" id="ARBA00023125"/>
    </source>
</evidence>
<evidence type="ECO:0000313" key="10">
    <source>
        <dbReference type="Proteomes" id="UP000241769"/>
    </source>
</evidence>
<dbReference type="GO" id="GO:0030154">
    <property type="term" value="P:cell differentiation"/>
    <property type="evidence" value="ECO:0007669"/>
    <property type="project" value="TreeGrafter"/>
</dbReference>
<keyword evidence="2 5" id="KW-0238">DNA-binding</keyword>
<evidence type="ECO:0000256" key="7">
    <source>
        <dbReference type="SAM" id="MobiDB-lite"/>
    </source>
</evidence>
<keyword evidence="10" id="KW-1185">Reference proteome</keyword>
<dbReference type="GO" id="GO:0000978">
    <property type="term" value="F:RNA polymerase II cis-regulatory region sequence-specific DNA binding"/>
    <property type="evidence" value="ECO:0007669"/>
    <property type="project" value="TreeGrafter"/>
</dbReference>
<dbReference type="PROSITE" id="PS50071">
    <property type="entry name" value="HOMEOBOX_2"/>
    <property type="match status" value="1"/>
</dbReference>
<evidence type="ECO:0000256" key="3">
    <source>
        <dbReference type="ARBA" id="ARBA00023155"/>
    </source>
</evidence>
<proteinExistence type="predicted"/>
<dbReference type="CDD" id="cd00086">
    <property type="entry name" value="homeodomain"/>
    <property type="match status" value="1"/>
</dbReference>
<keyword evidence="3 5" id="KW-0371">Homeobox</keyword>
<reference evidence="9 10" key="1">
    <citation type="journal article" date="2018" name="Genome Biol. Evol.">
        <title>Multiple Roots of Fruiting Body Formation in Amoebozoa.</title>
        <authorList>
            <person name="Hillmann F."/>
            <person name="Forbes G."/>
            <person name="Novohradska S."/>
            <person name="Ferling I."/>
            <person name="Riege K."/>
            <person name="Groth M."/>
            <person name="Westermann M."/>
            <person name="Marz M."/>
            <person name="Spaller T."/>
            <person name="Winckler T."/>
            <person name="Schaap P."/>
            <person name="Glockner G."/>
        </authorList>
    </citation>
    <scope>NUCLEOTIDE SEQUENCE [LARGE SCALE GENOMIC DNA]</scope>
    <source>
        <strain evidence="9 10">Jena</strain>
    </source>
</reference>
<dbReference type="OrthoDB" id="20971at2759"/>
<accession>A0A2P6N6R7</accession>
<feature type="region of interest" description="Disordered" evidence="7">
    <location>
        <begin position="91"/>
        <end position="130"/>
    </location>
</feature>
<feature type="domain" description="Homeobox" evidence="8">
    <location>
        <begin position="139"/>
        <end position="199"/>
    </location>
</feature>
<dbReference type="InterPro" id="IPR009057">
    <property type="entry name" value="Homeodomain-like_sf"/>
</dbReference>
<comment type="subcellular location">
    <subcellularLocation>
        <location evidence="1 5 6">Nucleus</location>
    </subcellularLocation>
</comment>
<dbReference type="PANTHER" id="PTHR24324">
    <property type="entry name" value="HOMEOBOX PROTEIN HHEX"/>
    <property type="match status" value="1"/>
</dbReference>
<dbReference type="GO" id="GO:0006357">
    <property type="term" value="P:regulation of transcription by RNA polymerase II"/>
    <property type="evidence" value="ECO:0007669"/>
    <property type="project" value="TreeGrafter"/>
</dbReference>
<dbReference type="Gene3D" id="1.10.10.60">
    <property type="entry name" value="Homeodomain-like"/>
    <property type="match status" value="1"/>
</dbReference>
<dbReference type="PANTHER" id="PTHR24324:SF5">
    <property type="entry name" value="HEMATOPOIETICALLY-EXPRESSED HOMEOBOX PROTEIN HHEX"/>
    <property type="match status" value="1"/>
</dbReference>
<dbReference type="InParanoid" id="A0A2P6N6R7"/>
<dbReference type="EMBL" id="MDYQ01000176">
    <property type="protein sequence ID" value="PRP79652.1"/>
    <property type="molecule type" value="Genomic_DNA"/>
</dbReference>
<dbReference type="InterPro" id="IPR051000">
    <property type="entry name" value="Homeobox_DNA-bind_prot"/>
</dbReference>
<evidence type="ECO:0000256" key="6">
    <source>
        <dbReference type="RuleBase" id="RU000682"/>
    </source>
</evidence>
<dbReference type="SUPFAM" id="SSF46689">
    <property type="entry name" value="Homeodomain-like"/>
    <property type="match status" value="1"/>
</dbReference>
<dbReference type="GO" id="GO:0005634">
    <property type="term" value="C:nucleus"/>
    <property type="evidence" value="ECO:0007669"/>
    <property type="project" value="UniProtKB-SubCell"/>
</dbReference>
<evidence type="ECO:0000256" key="5">
    <source>
        <dbReference type="PROSITE-ProRule" id="PRU00108"/>
    </source>
</evidence>
<gene>
    <name evidence="9" type="ORF">PROFUN_10552</name>
</gene>
<protein>
    <submittedName>
        <fullName evidence="9">Q50 paired-like homeodomain transcription factor</fullName>
    </submittedName>
</protein>
<name>A0A2P6N6R7_9EUKA</name>
<dbReference type="InterPro" id="IPR001356">
    <property type="entry name" value="HD"/>
</dbReference>
<evidence type="ECO:0000259" key="8">
    <source>
        <dbReference type="PROSITE" id="PS50071"/>
    </source>
</evidence>
<evidence type="ECO:0000256" key="4">
    <source>
        <dbReference type="ARBA" id="ARBA00023242"/>
    </source>
</evidence>
<dbReference type="Proteomes" id="UP000241769">
    <property type="component" value="Unassembled WGS sequence"/>
</dbReference>
<dbReference type="STRING" id="1890364.A0A2P6N6R7"/>
<keyword evidence="4 5" id="KW-0539">Nucleus</keyword>
<dbReference type="AlphaFoldDB" id="A0A2P6N6R7"/>
<comment type="caution">
    <text evidence="9">The sequence shown here is derived from an EMBL/GenBank/DDBJ whole genome shotgun (WGS) entry which is preliminary data.</text>
</comment>
<evidence type="ECO:0000256" key="1">
    <source>
        <dbReference type="ARBA" id="ARBA00004123"/>
    </source>
</evidence>